<keyword evidence="1" id="KW-0812">Transmembrane</keyword>
<accession>A0A1C7AEU8</accession>
<evidence type="ECO:0000256" key="1">
    <source>
        <dbReference type="SAM" id="Phobius"/>
    </source>
</evidence>
<keyword evidence="1" id="KW-0472">Membrane</keyword>
<dbReference type="KEGG" id="sva:SVA_3150"/>
<evidence type="ECO:0000313" key="2">
    <source>
        <dbReference type="EMBL" id="BAU49698.1"/>
    </source>
</evidence>
<reference evidence="2 3" key="1">
    <citation type="submission" date="2015-08" db="EMBL/GenBank/DDBJ databases">
        <title>Complete genome sequence of Sulfurifustis variabilis.</title>
        <authorList>
            <person name="Miura A."/>
            <person name="Kojima H."/>
            <person name="Fukui M."/>
        </authorList>
    </citation>
    <scope>NUCLEOTIDE SEQUENCE [LARGE SCALE GENOMIC DNA]</scope>
    <source>
        <strain evidence="3">skN76</strain>
    </source>
</reference>
<sequence>MGRGVHWPPPWFIPSISIRIPPDPLVGGVIGLWLAGLCLSVPASVDFIALFGVVHCPHTDGRLSCLGRPRSIARRANTEAGLIGLAPNCSWPLRRTRMTLRRVKAVGERNK</sequence>
<name>A0A1C7AEU8_9GAMM</name>
<dbReference type="EMBL" id="AP014936">
    <property type="protein sequence ID" value="BAU49698.1"/>
    <property type="molecule type" value="Genomic_DNA"/>
</dbReference>
<proteinExistence type="predicted"/>
<evidence type="ECO:0000313" key="3">
    <source>
        <dbReference type="Proteomes" id="UP000218899"/>
    </source>
</evidence>
<organism evidence="2 3">
    <name type="scientific">Sulfurifustis variabilis</name>
    <dbReference type="NCBI Taxonomy" id="1675686"/>
    <lineage>
        <taxon>Bacteria</taxon>
        <taxon>Pseudomonadati</taxon>
        <taxon>Pseudomonadota</taxon>
        <taxon>Gammaproteobacteria</taxon>
        <taxon>Acidiferrobacterales</taxon>
        <taxon>Acidiferrobacteraceae</taxon>
        <taxon>Sulfurifustis</taxon>
    </lineage>
</organism>
<gene>
    <name evidence="2" type="ORF">SVA_3150</name>
</gene>
<feature type="transmembrane region" description="Helical" evidence="1">
    <location>
        <begin position="30"/>
        <end position="54"/>
    </location>
</feature>
<keyword evidence="1" id="KW-1133">Transmembrane helix</keyword>
<protein>
    <submittedName>
        <fullName evidence="2">Uncharacterized protein</fullName>
    </submittedName>
</protein>
<dbReference type="AlphaFoldDB" id="A0A1C7AEU8"/>
<keyword evidence="3" id="KW-1185">Reference proteome</keyword>
<dbReference type="Proteomes" id="UP000218899">
    <property type="component" value="Chromosome"/>
</dbReference>